<accession>A0A8J4SJ50</accession>
<dbReference type="OrthoDB" id="6249810at2759"/>
<gene>
    <name evidence="6" type="ORF">PHET_05240</name>
</gene>
<reference evidence="6" key="1">
    <citation type="submission" date="2019-05" db="EMBL/GenBank/DDBJ databases">
        <title>Annotation for the trematode Paragonimus heterotremus.</title>
        <authorList>
            <person name="Choi Y.-J."/>
        </authorList>
    </citation>
    <scope>NUCLEOTIDE SEQUENCE</scope>
    <source>
        <strain evidence="6">LC</strain>
    </source>
</reference>
<feature type="region of interest" description="Disordered" evidence="4">
    <location>
        <begin position="941"/>
        <end position="971"/>
    </location>
</feature>
<feature type="compositionally biased region" description="Polar residues" evidence="4">
    <location>
        <begin position="943"/>
        <end position="966"/>
    </location>
</feature>
<dbReference type="EMBL" id="LUCH01017214">
    <property type="protein sequence ID" value="KAF5395220.1"/>
    <property type="molecule type" value="Genomic_DNA"/>
</dbReference>
<dbReference type="PANTHER" id="PTHR24366">
    <property type="entry name" value="IG(IMMUNOGLOBULIN) AND LRR(LEUCINE RICH REPEAT) DOMAINS"/>
    <property type="match status" value="1"/>
</dbReference>
<dbReference type="Proteomes" id="UP000748531">
    <property type="component" value="Unassembled WGS sequence"/>
</dbReference>
<comment type="caution">
    <text evidence="6">The sequence shown here is derived from an EMBL/GenBank/DDBJ whole genome shotgun (WGS) entry which is preliminary data.</text>
</comment>
<sequence length="1438" mass="161764">MHACVTLSTLIRIILYIYILEFGVLLSQTVLTQSTQYLRGNNGFLPCSHEKDPTKPEGYMLVCDEEASQTFGTALPIIRSDDVPLSVVRISANPRIQRCPTSAFRATTRLVDVASGTNRSWGGLHILEVIGAHLWEWEAECFAGLSGLRELRILNAPGAKPTLGGLFTELKHLTSLQTLHLKFVNLSSTGLPDQAFGSWATKMRQIHLENNQLSVISNDTFTIRISSLKELKLEGQLEGWKLLGNARAWARNLWTLESISLTGSQLDQLTRWSPTILDFGEAVNRNLKALILNDCGLTRLVKSPDAQDFVDMSSGVVLSATLRNSLQQLFLDRNMFETIGPNASSLDGLREMRNLRFLSMDHNRKPLYTIPKWMETSVLGLGRLTELRVRDSGIVYLGEKTFPTSLQILHLSANPIRSVDEKWAANLINLRELHMNYIRLANVDVSGNQGDWFLAFKPLSGSLELLSLIGCQLESHIFHEEYFTSGSLEGEHTVVHTRIRLLLKQFRRLKTLVLNNNFLTSIPDDGLDGMTEMKHLVLVRNQLTTVEGNVQQQPVAPHRLHRLDLRHNRLTTLNRCATSLGFRNSLEELLPKRPIWLAGEAQGEADPSGAEVQWLGGLSLTGNEFICDCRMAWLSRYIASMESHIAQHQPDNRIPIGYNAYRREALDFICADVGPWKRRNFLSLRPIDLYAVDHIDCRLRPDIYGNGMTANDPLVPCAKLKLDYSANKTKLVGIAMFRDETQIIHSTHKDNQSLRLGDRQQKKAIKSELSTEALILVIVAGVFSLCFILVSLIVITWLCLRLKRHEQLHKRRAVSRGHYMRANQHDDTHCTPHISSKTLFCACCRSDKPRISTATTGDTPMREKLTVSVNRISETGVASVSLGSTDGCSVYEETGESYYSQLSDPEVFNTSIALPTLKHQSTDKRRRRPRCPRNTRLYPVDKQTLTIGSENEGRNSSQHQELVNSESRSRLFRTVSPNARPPLVPSTNSLELDNARLPLAPLPPIPSPRKTKSIPDLRNIALANEQNRALQSKSMELSMGAVRTSLLRRTDKLRTDDISLSAPSTNPMSTIATPHEVRKGTTESTEDYHRVLPWHRESVHKPKQPVLVGQTLMRTRLTKSAGPKLKMSATERFNVITNGVRASQRQLRRGWEWLRRTGRRRDKPRSQLPAKTDYVPPNEKIEAEIHENSRRMQGPDLPKPQFSISMTQGYEVSQVLKQLNDTGYLPMSQEGCTTSEQDVLATDRQQQTSVNQPVDEYVTNIPHPNDFVFVTRGTEGPETHLRRKDSKSEENYCTRSNLPVKQHKPRLSGNLYTGGLYVDANGVNSTTRTGYMNLDLPLPPPPPPPPSSSKRVTESRFREVRPVNLSGTEKWPKKLEEQEAKLRPELQPESGKLENRSEMSGRGPPISLKPRTISLSKMGSETSINTDGSTGINLVDSR</sequence>
<keyword evidence="5" id="KW-0472">Membrane</keyword>
<keyword evidence="1" id="KW-0433">Leucine-rich repeat</keyword>
<feature type="compositionally biased region" description="Pro residues" evidence="4">
    <location>
        <begin position="1337"/>
        <end position="1347"/>
    </location>
</feature>
<feature type="compositionally biased region" description="Basic and acidic residues" evidence="4">
    <location>
        <begin position="1351"/>
        <end position="1361"/>
    </location>
</feature>
<feature type="compositionally biased region" description="Basic residues" evidence="4">
    <location>
        <begin position="924"/>
        <end position="933"/>
    </location>
</feature>
<feature type="compositionally biased region" description="Polar residues" evidence="4">
    <location>
        <begin position="1413"/>
        <end position="1432"/>
    </location>
</feature>
<keyword evidence="7" id="KW-1185">Reference proteome</keyword>
<feature type="compositionally biased region" description="Basic and acidic residues" evidence="4">
    <location>
        <begin position="1370"/>
        <end position="1399"/>
    </location>
</feature>
<dbReference type="InterPro" id="IPR003591">
    <property type="entry name" value="Leu-rich_rpt_typical-subtyp"/>
</dbReference>
<dbReference type="Pfam" id="PF13855">
    <property type="entry name" value="LRR_8"/>
    <property type="match status" value="1"/>
</dbReference>
<dbReference type="InterPro" id="IPR032675">
    <property type="entry name" value="LRR_dom_sf"/>
</dbReference>
<evidence type="ECO:0000256" key="3">
    <source>
        <dbReference type="ARBA" id="ARBA00022737"/>
    </source>
</evidence>
<feature type="transmembrane region" description="Helical" evidence="5">
    <location>
        <begin position="773"/>
        <end position="800"/>
    </location>
</feature>
<dbReference type="PANTHER" id="PTHR24366:SF161">
    <property type="entry name" value="TIR DOMAIN-CONTAINING PROTEIN"/>
    <property type="match status" value="1"/>
</dbReference>
<evidence type="ECO:0000256" key="1">
    <source>
        <dbReference type="ARBA" id="ARBA00022614"/>
    </source>
</evidence>
<evidence type="ECO:0000256" key="4">
    <source>
        <dbReference type="SAM" id="MobiDB-lite"/>
    </source>
</evidence>
<evidence type="ECO:0008006" key="8">
    <source>
        <dbReference type="Google" id="ProtNLM"/>
    </source>
</evidence>
<protein>
    <recommendedName>
        <fullName evidence="8">LRRCT domain-containing protein</fullName>
    </recommendedName>
</protein>
<evidence type="ECO:0000256" key="2">
    <source>
        <dbReference type="ARBA" id="ARBA00022729"/>
    </source>
</evidence>
<keyword evidence="2" id="KW-0732">Signal</keyword>
<evidence type="ECO:0000313" key="6">
    <source>
        <dbReference type="EMBL" id="KAF5395220.1"/>
    </source>
</evidence>
<feature type="region of interest" description="Disordered" evidence="4">
    <location>
        <begin position="1332"/>
        <end position="1438"/>
    </location>
</feature>
<keyword evidence="3" id="KW-0677">Repeat</keyword>
<dbReference type="Gene3D" id="3.80.10.10">
    <property type="entry name" value="Ribonuclease Inhibitor"/>
    <property type="match status" value="3"/>
</dbReference>
<feature type="region of interest" description="Disordered" evidence="4">
    <location>
        <begin position="917"/>
        <end position="936"/>
    </location>
</feature>
<dbReference type="SMART" id="SM00369">
    <property type="entry name" value="LRR_TYP"/>
    <property type="match status" value="9"/>
</dbReference>
<evidence type="ECO:0000313" key="7">
    <source>
        <dbReference type="Proteomes" id="UP000748531"/>
    </source>
</evidence>
<organism evidence="6 7">
    <name type="scientific">Paragonimus heterotremus</name>
    <dbReference type="NCBI Taxonomy" id="100268"/>
    <lineage>
        <taxon>Eukaryota</taxon>
        <taxon>Metazoa</taxon>
        <taxon>Spiralia</taxon>
        <taxon>Lophotrochozoa</taxon>
        <taxon>Platyhelminthes</taxon>
        <taxon>Trematoda</taxon>
        <taxon>Digenea</taxon>
        <taxon>Plagiorchiida</taxon>
        <taxon>Troglotremata</taxon>
        <taxon>Troglotrematidae</taxon>
        <taxon>Paragonimus</taxon>
    </lineage>
</organism>
<feature type="compositionally biased region" description="Polar residues" evidence="4">
    <location>
        <begin position="1061"/>
        <end position="1072"/>
    </location>
</feature>
<dbReference type="SUPFAM" id="SSF52058">
    <property type="entry name" value="L domain-like"/>
    <property type="match status" value="1"/>
</dbReference>
<evidence type="ECO:0000256" key="5">
    <source>
        <dbReference type="SAM" id="Phobius"/>
    </source>
</evidence>
<keyword evidence="5" id="KW-0812">Transmembrane</keyword>
<dbReference type="InterPro" id="IPR001611">
    <property type="entry name" value="Leu-rich_rpt"/>
</dbReference>
<name>A0A8J4SJ50_9TREM</name>
<feature type="compositionally biased region" description="Basic and acidic residues" evidence="4">
    <location>
        <begin position="1075"/>
        <end position="1084"/>
    </location>
</feature>
<keyword evidence="5" id="KW-1133">Transmembrane helix</keyword>
<proteinExistence type="predicted"/>
<feature type="region of interest" description="Disordered" evidence="4">
    <location>
        <begin position="1058"/>
        <end position="1084"/>
    </location>
</feature>